<dbReference type="InterPro" id="IPR050360">
    <property type="entry name" value="MFS_Sugar_Transporters"/>
</dbReference>
<name>A0A2J6QK50_9HELO</name>
<evidence type="ECO:0000256" key="2">
    <source>
        <dbReference type="ARBA" id="ARBA00022692"/>
    </source>
</evidence>
<dbReference type="InterPro" id="IPR005828">
    <property type="entry name" value="MFS_sugar_transport-like"/>
</dbReference>
<dbReference type="EMBL" id="KZ613467">
    <property type="protein sequence ID" value="PMD26645.1"/>
    <property type="molecule type" value="Genomic_DNA"/>
</dbReference>
<organism evidence="6 7">
    <name type="scientific">Hyaloscypha hepaticicola</name>
    <dbReference type="NCBI Taxonomy" id="2082293"/>
    <lineage>
        <taxon>Eukaryota</taxon>
        <taxon>Fungi</taxon>
        <taxon>Dikarya</taxon>
        <taxon>Ascomycota</taxon>
        <taxon>Pezizomycotina</taxon>
        <taxon>Leotiomycetes</taxon>
        <taxon>Helotiales</taxon>
        <taxon>Hyaloscyphaceae</taxon>
        <taxon>Hyaloscypha</taxon>
    </lineage>
</organism>
<keyword evidence="4 5" id="KW-0472">Membrane</keyword>
<sequence>MHSTISAHIISDPNLVPRVLQAHGNQDDPLVVAEWKRSGACFRQNVKVEWWRKFIHNGTWKRTLAGMSVQALQQMSVANLMTYYVLYVFEMVGLAGNINLISSGVQYALFIIFTTVMFFFIDNTGRSAQLEREYVNLS</sequence>
<reference evidence="6 7" key="1">
    <citation type="submission" date="2016-05" db="EMBL/GenBank/DDBJ databases">
        <title>A degradative enzymes factory behind the ericoid mycorrhizal symbiosis.</title>
        <authorList>
            <consortium name="DOE Joint Genome Institute"/>
            <person name="Martino E."/>
            <person name="Morin E."/>
            <person name="Grelet G."/>
            <person name="Kuo A."/>
            <person name="Kohler A."/>
            <person name="Daghino S."/>
            <person name="Barry K."/>
            <person name="Choi C."/>
            <person name="Cichocki N."/>
            <person name="Clum A."/>
            <person name="Copeland A."/>
            <person name="Hainaut M."/>
            <person name="Haridas S."/>
            <person name="Labutti K."/>
            <person name="Lindquist E."/>
            <person name="Lipzen A."/>
            <person name="Khouja H.-R."/>
            <person name="Murat C."/>
            <person name="Ohm R."/>
            <person name="Olson A."/>
            <person name="Spatafora J."/>
            <person name="Veneault-Fourrey C."/>
            <person name="Henrissat B."/>
            <person name="Grigoriev I."/>
            <person name="Martin F."/>
            <person name="Perotto S."/>
        </authorList>
    </citation>
    <scope>NUCLEOTIDE SEQUENCE [LARGE SCALE GENOMIC DNA]</scope>
    <source>
        <strain evidence="6 7">UAMH 7357</strain>
    </source>
</reference>
<dbReference type="OrthoDB" id="4142200at2759"/>
<protein>
    <submittedName>
        <fullName evidence="6">Uncharacterized protein</fullName>
    </submittedName>
</protein>
<evidence type="ECO:0000256" key="3">
    <source>
        <dbReference type="ARBA" id="ARBA00022989"/>
    </source>
</evidence>
<evidence type="ECO:0000256" key="5">
    <source>
        <dbReference type="SAM" id="Phobius"/>
    </source>
</evidence>
<dbReference type="Pfam" id="PF00083">
    <property type="entry name" value="Sugar_tr"/>
    <property type="match status" value="1"/>
</dbReference>
<dbReference type="PANTHER" id="PTHR48022">
    <property type="entry name" value="PLASTIDIC GLUCOSE TRANSPORTER 4"/>
    <property type="match status" value="1"/>
</dbReference>
<dbReference type="AlphaFoldDB" id="A0A2J6QK50"/>
<keyword evidence="7" id="KW-1185">Reference proteome</keyword>
<evidence type="ECO:0000256" key="1">
    <source>
        <dbReference type="ARBA" id="ARBA00004141"/>
    </source>
</evidence>
<dbReference type="GO" id="GO:0016020">
    <property type="term" value="C:membrane"/>
    <property type="evidence" value="ECO:0007669"/>
    <property type="project" value="UniProtKB-SubCell"/>
</dbReference>
<keyword evidence="2 5" id="KW-0812">Transmembrane</keyword>
<dbReference type="GO" id="GO:0005351">
    <property type="term" value="F:carbohydrate:proton symporter activity"/>
    <property type="evidence" value="ECO:0007669"/>
    <property type="project" value="TreeGrafter"/>
</dbReference>
<evidence type="ECO:0000313" key="7">
    <source>
        <dbReference type="Proteomes" id="UP000235672"/>
    </source>
</evidence>
<comment type="subcellular location">
    <subcellularLocation>
        <location evidence="1">Membrane</location>
        <topology evidence="1">Multi-pass membrane protein</topology>
    </subcellularLocation>
</comment>
<feature type="transmembrane region" description="Helical" evidence="5">
    <location>
        <begin position="77"/>
        <end position="98"/>
    </location>
</feature>
<dbReference type="PANTHER" id="PTHR48022:SF47">
    <property type="entry name" value="MAJOR FACILITATOR SUPERFAMILY (MFS) PROFILE DOMAIN-CONTAINING PROTEIN"/>
    <property type="match status" value="1"/>
</dbReference>
<proteinExistence type="predicted"/>
<evidence type="ECO:0000313" key="6">
    <source>
        <dbReference type="EMBL" id="PMD26645.1"/>
    </source>
</evidence>
<accession>A0A2J6QK50</accession>
<evidence type="ECO:0000256" key="4">
    <source>
        <dbReference type="ARBA" id="ARBA00023136"/>
    </source>
</evidence>
<keyword evidence="3 5" id="KW-1133">Transmembrane helix</keyword>
<feature type="transmembrane region" description="Helical" evidence="5">
    <location>
        <begin position="104"/>
        <end position="121"/>
    </location>
</feature>
<gene>
    <name evidence="6" type="ORF">NA56DRAFT_641348</name>
</gene>
<dbReference type="Proteomes" id="UP000235672">
    <property type="component" value="Unassembled WGS sequence"/>
</dbReference>
<dbReference type="Gene3D" id="1.20.1250.20">
    <property type="entry name" value="MFS general substrate transporter like domains"/>
    <property type="match status" value="1"/>
</dbReference>
<dbReference type="InterPro" id="IPR036259">
    <property type="entry name" value="MFS_trans_sf"/>
</dbReference>